<proteinExistence type="predicted"/>
<dbReference type="AlphaFoldDB" id="A0A1M4SKA4"/>
<protein>
    <submittedName>
        <fullName evidence="1">Uncharacterized protein</fullName>
    </submittedName>
</protein>
<name>A0A1M4SKA4_9BACT</name>
<evidence type="ECO:0000313" key="2">
    <source>
        <dbReference type="Proteomes" id="UP000184041"/>
    </source>
</evidence>
<accession>A0A1M4SKA4</accession>
<evidence type="ECO:0000313" key="1">
    <source>
        <dbReference type="EMBL" id="SHE32683.1"/>
    </source>
</evidence>
<reference evidence="1 2" key="1">
    <citation type="submission" date="2016-11" db="EMBL/GenBank/DDBJ databases">
        <authorList>
            <person name="Jaros S."/>
            <person name="Januszkiewicz K."/>
            <person name="Wedrychowicz H."/>
        </authorList>
    </citation>
    <scope>NUCLEOTIDE SEQUENCE [LARGE SCALE GENOMIC DNA]</scope>
    <source>
        <strain evidence="1 2">DSM 21986</strain>
    </source>
</reference>
<dbReference type="EMBL" id="FQUS01000001">
    <property type="protein sequence ID" value="SHE32683.1"/>
    <property type="molecule type" value="Genomic_DNA"/>
</dbReference>
<keyword evidence="2" id="KW-1185">Reference proteome</keyword>
<dbReference type="Proteomes" id="UP000184041">
    <property type="component" value="Unassembled WGS sequence"/>
</dbReference>
<gene>
    <name evidence="1" type="ORF">SAMN05443144_10160</name>
</gene>
<organism evidence="1 2">
    <name type="scientific">Fodinibius roseus</name>
    <dbReference type="NCBI Taxonomy" id="1194090"/>
    <lineage>
        <taxon>Bacteria</taxon>
        <taxon>Pseudomonadati</taxon>
        <taxon>Balneolota</taxon>
        <taxon>Balneolia</taxon>
        <taxon>Balneolales</taxon>
        <taxon>Balneolaceae</taxon>
        <taxon>Fodinibius</taxon>
    </lineage>
</organism>
<sequence>MEAADIAESSVETAADAGAELRTGLRANAAAGENEIKSLFTTYNEKIIDILEQEFSASAETIVSINSQINGAGGAKATLETSIEASGDTGAIVQAYSAFYAAVETLVENLLSADSDAEAEVVADIMILVNMGN</sequence>